<keyword evidence="1" id="KW-0812">Transmembrane</keyword>
<dbReference type="AlphaFoldDB" id="A0A7S7RCX9"/>
<dbReference type="NCBIfam" id="TIGR04391">
    <property type="entry name" value="CcmD_alt_fam"/>
    <property type="match status" value="1"/>
</dbReference>
<dbReference type="Proteomes" id="UP000180175">
    <property type="component" value="Chromosome"/>
</dbReference>
<reference evidence="2 3" key="1">
    <citation type="journal article" date="2017" name="Genome Announc.">
        <title>Draft Genome Sequences of Four Alkaliphilic Bacteria Belonging to the Anaerobacillus Genus.</title>
        <authorList>
            <person name="Bassil N.M."/>
            <person name="Lloyd J.R."/>
        </authorList>
    </citation>
    <scope>NUCLEOTIDE SEQUENCE [LARGE SCALE GENOMIC DNA]</scope>
    <source>
        <strain evidence="2 3">NB2006</strain>
    </source>
</reference>
<keyword evidence="3" id="KW-1185">Reference proteome</keyword>
<dbReference type="EMBL" id="CP063356">
    <property type="protein sequence ID" value="QOY37430.1"/>
    <property type="molecule type" value="Genomic_DNA"/>
</dbReference>
<dbReference type="KEGG" id="aia:AWH56_007375"/>
<dbReference type="RefSeq" id="WP_083388396.1">
    <property type="nucleotide sequence ID" value="NZ_CP063356.2"/>
</dbReference>
<dbReference type="InterPro" id="IPR030888">
    <property type="entry name" value="Put_ccm"/>
</dbReference>
<organism evidence="2 3">
    <name type="scientific">Anaerobacillus isosaccharinicus</name>
    <dbReference type="NCBI Taxonomy" id="1532552"/>
    <lineage>
        <taxon>Bacteria</taxon>
        <taxon>Bacillati</taxon>
        <taxon>Bacillota</taxon>
        <taxon>Bacilli</taxon>
        <taxon>Bacillales</taxon>
        <taxon>Bacillaceae</taxon>
        <taxon>Anaerobacillus</taxon>
    </lineage>
</organism>
<name>A0A7S7RCX9_9BACI</name>
<gene>
    <name evidence="2" type="ORF">AWH56_007375</name>
</gene>
<evidence type="ECO:0000313" key="3">
    <source>
        <dbReference type="Proteomes" id="UP000180175"/>
    </source>
</evidence>
<dbReference type="OrthoDB" id="2911297at2"/>
<evidence type="ECO:0000313" key="2">
    <source>
        <dbReference type="EMBL" id="QOY37430.1"/>
    </source>
</evidence>
<reference evidence="2 3" key="2">
    <citation type="journal article" date="2019" name="Int. J. Syst. Evol. Microbiol.">
        <title>Anaerobacillus isosaccharinicus sp. nov., an alkaliphilic bacterium which degrades isosaccharinic acid.</title>
        <authorList>
            <person name="Bassil N.M."/>
            <person name="Lloyd J.R."/>
        </authorList>
    </citation>
    <scope>NUCLEOTIDE SEQUENCE [LARGE SCALE GENOMIC DNA]</scope>
    <source>
        <strain evidence="2 3">NB2006</strain>
    </source>
</reference>
<sequence length="42" mass="4945">MTYLWAAYSIIWLMIAGYVVVLGKRQKAISKQLLFLQELEKK</sequence>
<proteinExistence type="predicted"/>
<protein>
    <submittedName>
        <fullName evidence="2">CcmD family protein</fullName>
    </submittedName>
</protein>
<feature type="transmembrane region" description="Helical" evidence="1">
    <location>
        <begin position="6"/>
        <end position="23"/>
    </location>
</feature>
<keyword evidence="1" id="KW-1133">Transmembrane helix</keyword>
<evidence type="ECO:0000256" key="1">
    <source>
        <dbReference type="SAM" id="Phobius"/>
    </source>
</evidence>
<keyword evidence="1" id="KW-0472">Membrane</keyword>
<accession>A0A7S7RCX9</accession>